<evidence type="ECO:0000313" key="9">
    <source>
        <dbReference type="Proteomes" id="UP001500603"/>
    </source>
</evidence>
<evidence type="ECO:0000259" key="7">
    <source>
        <dbReference type="PROSITE" id="PS50977"/>
    </source>
</evidence>
<comment type="caution">
    <text evidence="8">The sequence shown here is derived from an EMBL/GenBank/DDBJ whole genome shotgun (WGS) entry which is preliminary data.</text>
</comment>
<feature type="domain" description="HTH tetR-type" evidence="7">
    <location>
        <begin position="4"/>
        <end position="64"/>
    </location>
</feature>
<dbReference type="PRINTS" id="PR00400">
    <property type="entry name" value="TETREPRESSOR"/>
</dbReference>
<evidence type="ECO:0000256" key="4">
    <source>
        <dbReference type="ARBA" id="ARBA00023163"/>
    </source>
</evidence>
<dbReference type="EMBL" id="BAABJM010000003">
    <property type="protein sequence ID" value="GAA5057751.1"/>
    <property type="molecule type" value="Genomic_DNA"/>
</dbReference>
<feature type="DNA-binding region" description="H-T-H motif" evidence="5">
    <location>
        <begin position="27"/>
        <end position="46"/>
    </location>
</feature>
<keyword evidence="4" id="KW-0804">Transcription</keyword>
<dbReference type="Pfam" id="PF00440">
    <property type="entry name" value="TetR_N"/>
    <property type="match status" value="1"/>
</dbReference>
<dbReference type="Pfam" id="PF02909">
    <property type="entry name" value="TetR_C_1"/>
    <property type="match status" value="1"/>
</dbReference>
<proteinExistence type="predicted"/>
<dbReference type="PRINTS" id="PR00455">
    <property type="entry name" value="HTHTETR"/>
</dbReference>
<dbReference type="InterPro" id="IPR036271">
    <property type="entry name" value="Tet_transcr_reg_TetR-rel_C_sf"/>
</dbReference>
<dbReference type="PANTHER" id="PTHR30055:SF151">
    <property type="entry name" value="TRANSCRIPTIONAL REGULATORY PROTEIN"/>
    <property type="match status" value="1"/>
</dbReference>
<feature type="region of interest" description="Disordered" evidence="6">
    <location>
        <begin position="158"/>
        <end position="178"/>
    </location>
</feature>
<protein>
    <submittedName>
        <fullName evidence="8">TetR/AcrR family transcriptional regulator C-terminal domain-containing protein</fullName>
    </submittedName>
</protein>
<dbReference type="PROSITE" id="PS50977">
    <property type="entry name" value="HTH_TETR_2"/>
    <property type="match status" value="1"/>
</dbReference>
<evidence type="ECO:0000256" key="1">
    <source>
        <dbReference type="ARBA" id="ARBA00022491"/>
    </source>
</evidence>
<keyword evidence="1" id="KW-0678">Repressor</keyword>
<sequence length="221" mass="23815">MAKKLTREAIARAGLRLLDTGGVDAITTRALAAELGVQSPTLYWHIKSKHEILRAMASAMSADAAATMTAADRRSCWQDLFTNWARALRASVLSHRDGGRVFAGFLAGDPATLEITESFLQALLDAGAPPDLAPQCAMLLRHFIVGFCVEEQALAERQEDADHTGTSAETPDRTGHPLSARGIQAISSADQDLRFQLALRITVAGLTTLIEEERQKFSTSG</sequence>
<gene>
    <name evidence="8" type="ORF">GCM10023318_36370</name>
</gene>
<dbReference type="SUPFAM" id="SSF46689">
    <property type="entry name" value="Homeodomain-like"/>
    <property type="match status" value="1"/>
</dbReference>
<evidence type="ECO:0000256" key="5">
    <source>
        <dbReference type="PROSITE-ProRule" id="PRU00335"/>
    </source>
</evidence>
<dbReference type="Gene3D" id="1.10.10.60">
    <property type="entry name" value="Homeodomain-like"/>
    <property type="match status" value="1"/>
</dbReference>
<dbReference type="InterPro" id="IPR003012">
    <property type="entry name" value="Tet_transcr_reg_TetR"/>
</dbReference>
<accession>A0ABP9KFQ4</accession>
<dbReference type="RefSeq" id="WP_345496725.1">
    <property type="nucleotide sequence ID" value="NZ_BAABJM010000003.1"/>
</dbReference>
<keyword evidence="9" id="KW-1185">Reference proteome</keyword>
<dbReference type="InterPro" id="IPR001647">
    <property type="entry name" value="HTH_TetR"/>
</dbReference>
<reference evidence="9" key="1">
    <citation type="journal article" date="2019" name="Int. J. Syst. Evol. Microbiol.">
        <title>The Global Catalogue of Microorganisms (GCM) 10K type strain sequencing project: providing services to taxonomists for standard genome sequencing and annotation.</title>
        <authorList>
            <consortium name="The Broad Institute Genomics Platform"/>
            <consortium name="The Broad Institute Genome Sequencing Center for Infectious Disease"/>
            <person name="Wu L."/>
            <person name="Ma J."/>
        </authorList>
    </citation>
    <scope>NUCLEOTIDE SEQUENCE [LARGE SCALE GENOMIC DNA]</scope>
    <source>
        <strain evidence="9">JCM 18298</strain>
    </source>
</reference>
<dbReference type="InterPro" id="IPR004111">
    <property type="entry name" value="Repressor_TetR_C"/>
</dbReference>
<evidence type="ECO:0000313" key="8">
    <source>
        <dbReference type="EMBL" id="GAA5057751.1"/>
    </source>
</evidence>
<evidence type="ECO:0000256" key="3">
    <source>
        <dbReference type="ARBA" id="ARBA00023125"/>
    </source>
</evidence>
<dbReference type="InterPro" id="IPR050109">
    <property type="entry name" value="HTH-type_TetR-like_transc_reg"/>
</dbReference>
<dbReference type="SUPFAM" id="SSF48498">
    <property type="entry name" value="Tetracyclin repressor-like, C-terminal domain"/>
    <property type="match status" value="1"/>
</dbReference>
<evidence type="ECO:0000256" key="6">
    <source>
        <dbReference type="SAM" id="MobiDB-lite"/>
    </source>
</evidence>
<dbReference type="Gene3D" id="1.10.357.10">
    <property type="entry name" value="Tetracycline Repressor, domain 2"/>
    <property type="match status" value="1"/>
</dbReference>
<evidence type="ECO:0000256" key="2">
    <source>
        <dbReference type="ARBA" id="ARBA00023015"/>
    </source>
</evidence>
<dbReference type="InterPro" id="IPR009057">
    <property type="entry name" value="Homeodomain-like_sf"/>
</dbReference>
<keyword evidence="3 5" id="KW-0238">DNA-binding</keyword>
<dbReference type="Proteomes" id="UP001500603">
    <property type="component" value="Unassembled WGS sequence"/>
</dbReference>
<name>A0ABP9KFQ4_9NOCA</name>
<organism evidence="8 9">
    <name type="scientific">Nocardia callitridis</name>
    <dbReference type="NCBI Taxonomy" id="648753"/>
    <lineage>
        <taxon>Bacteria</taxon>
        <taxon>Bacillati</taxon>
        <taxon>Actinomycetota</taxon>
        <taxon>Actinomycetes</taxon>
        <taxon>Mycobacteriales</taxon>
        <taxon>Nocardiaceae</taxon>
        <taxon>Nocardia</taxon>
    </lineage>
</organism>
<keyword evidence="2" id="KW-0805">Transcription regulation</keyword>
<dbReference type="PANTHER" id="PTHR30055">
    <property type="entry name" value="HTH-TYPE TRANSCRIPTIONAL REGULATOR RUTR"/>
    <property type="match status" value="1"/>
</dbReference>